<feature type="DNA-binding region" description="Homeobox" evidence="2">
    <location>
        <begin position="27"/>
        <end position="86"/>
    </location>
</feature>
<reference evidence="6" key="1">
    <citation type="submission" date="2025-08" db="UniProtKB">
        <authorList>
            <consortium name="RefSeq"/>
        </authorList>
    </citation>
    <scope>IDENTIFICATION</scope>
    <source>
        <tissue evidence="6">Whole Larva</tissue>
    </source>
</reference>
<dbReference type="CDD" id="cd00086">
    <property type="entry name" value="homeodomain"/>
    <property type="match status" value="1"/>
</dbReference>
<feature type="non-terminal residue" evidence="6">
    <location>
        <position position="151"/>
    </location>
</feature>
<keyword evidence="2 3" id="KW-0238">DNA-binding</keyword>
<keyword evidence="2 3" id="KW-0371">Homeobox</keyword>
<proteinExistence type="predicted"/>
<keyword evidence="2 3" id="KW-0539">Nucleus</keyword>
<dbReference type="Pfam" id="PF00046">
    <property type="entry name" value="Homeodomain"/>
    <property type="match status" value="1"/>
</dbReference>
<evidence type="ECO:0000313" key="5">
    <source>
        <dbReference type="Proteomes" id="UP000695000"/>
    </source>
</evidence>
<dbReference type="PROSITE" id="PS50071">
    <property type="entry name" value="HOMEOBOX_2"/>
    <property type="match status" value="1"/>
</dbReference>
<dbReference type="SUPFAM" id="SSF46689">
    <property type="entry name" value="Homeodomain-like"/>
    <property type="match status" value="1"/>
</dbReference>
<accession>A0ABM1MLG3</accession>
<dbReference type="InterPro" id="IPR042768">
    <property type="entry name" value="MNX1/Ceh-12"/>
</dbReference>
<dbReference type="PANTHER" id="PTHR24335:SF4">
    <property type="entry name" value="EXTRA-EXTRA"/>
    <property type="match status" value="1"/>
</dbReference>
<protein>
    <submittedName>
        <fullName evidence="6">Homeobox protein vent1-like</fullName>
    </submittedName>
</protein>
<dbReference type="RefSeq" id="XP_017775413.1">
    <property type="nucleotide sequence ID" value="XM_017919924.1"/>
</dbReference>
<dbReference type="InterPro" id="IPR001356">
    <property type="entry name" value="HD"/>
</dbReference>
<sequence>MQNQVYYNNVEMAQEQASENAQRVARLRRVRTSFTSFQLNKLEETFKKVQFISRPVRYSLSLELNLQEKQIKIWFQNRRMKENARVAASMATAINSPPMLDQNNLTQMPSTSWYNPNSSTIMNQNLVYQGNVQPYSASNSPHQQINVQFGF</sequence>
<keyword evidence="5" id="KW-1185">Reference proteome</keyword>
<dbReference type="SMART" id="SM00389">
    <property type="entry name" value="HOX"/>
    <property type="match status" value="1"/>
</dbReference>
<evidence type="ECO:0000259" key="4">
    <source>
        <dbReference type="PROSITE" id="PS50071"/>
    </source>
</evidence>
<organism evidence="5 6">
    <name type="scientific">Nicrophorus vespilloides</name>
    <name type="common">Boreal carrion beetle</name>
    <dbReference type="NCBI Taxonomy" id="110193"/>
    <lineage>
        <taxon>Eukaryota</taxon>
        <taxon>Metazoa</taxon>
        <taxon>Ecdysozoa</taxon>
        <taxon>Arthropoda</taxon>
        <taxon>Hexapoda</taxon>
        <taxon>Insecta</taxon>
        <taxon>Pterygota</taxon>
        <taxon>Neoptera</taxon>
        <taxon>Endopterygota</taxon>
        <taxon>Coleoptera</taxon>
        <taxon>Polyphaga</taxon>
        <taxon>Staphyliniformia</taxon>
        <taxon>Silphidae</taxon>
        <taxon>Nicrophorinae</taxon>
        <taxon>Nicrophorus</taxon>
    </lineage>
</organism>
<evidence type="ECO:0000313" key="6">
    <source>
        <dbReference type="RefSeq" id="XP_017775413.1"/>
    </source>
</evidence>
<dbReference type="InterPro" id="IPR009057">
    <property type="entry name" value="Homeodomain-like_sf"/>
</dbReference>
<comment type="subcellular location">
    <subcellularLocation>
        <location evidence="1 2 3">Nucleus</location>
    </subcellularLocation>
</comment>
<dbReference type="Proteomes" id="UP000695000">
    <property type="component" value="Unplaced"/>
</dbReference>
<feature type="domain" description="Homeobox" evidence="4">
    <location>
        <begin position="25"/>
        <end position="85"/>
    </location>
</feature>
<gene>
    <name evidence="6" type="primary">LOC108561842</name>
</gene>
<evidence type="ECO:0000256" key="3">
    <source>
        <dbReference type="RuleBase" id="RU000682"/>
    </source>
</evidence>
<dbReference type="Gene3D" id="1.10.10.60">
    <property type="entry name" value="Homeodomain-like"/>
    <property type="match status" value="1"/>
</dbReference>
<evidence type="ECO:0000256" key="2">
    <source>
        <dbReference type="PROSITE-ProRule" id="PRU00108"/>
    </source>
</evidence>
<evidence type="ECO:0000256" key="1">
    <source>
        <dbReference type="ARBA" id="ARBA00004123"/>
    </source>
</evidence>
<dbReference type="GeneID" id="108561842"/>
<name>A0ABM1MLG3_NICVS</name>
<dbReference type="PANTHER" id="PTHR24335">
    <property type="entry name" value="MOTOR NEURON AND PANCREAS HOMEOBOX PROTEIN"/>
    <property type="match status" value="1"/>
</dbReference>